<gene>
    <name evidence="3" type="ORF">CBOVIS_LOCUS1550</name>
</gene>
<evidence type="ECO:0000313" key="3">
    <source>
        <dbReference type="EMBL" id="CAB3398259.1"/>
    </source>
</evidence>
<feature type="region of interest" description="Disordered" evidence="2">
    <location>
        <begin position="158"/>
        <end position="183"/>
    </location>
</feature>
<protein>
    <submittedName>
        <fullName evidence="3">Uncharacterized protein</fullName>
    </submittedName>
</protein>
<keyword evidence="4" id="KW-1185">Reference proteome</keyword>
<comment type="caution">
    <text evidence="3">The sequence shown here is derived from an EMBL/GenBank/DDBJ whole genome shotgun (WGS) entry which is preliminary data.</text>
</comment>
<feature type="compositionally biased region" description="Acidic residues" evidence="2">
    <location>
        <begin position="171"/>
        <end position="183"/>
    </location>
</feature>
<dbReference type="Proteomes" id="UP000494206">
    <property type="component" value="Unassembled WGS sequence"/>
</dbReference>
<name>A0A8S1EFG2_9PELO</name>
<reference evidence="3 4" key="1">
    <citation type="submission" date="2020-04" db="EMBL/GenBank/DDBJ databases">
        <authorList>
            <person name="Laetsch R D."/>
            <person name="Stevens L."/>
            <person name="Kumar S."/>
            <person name="Blaxter L. M."/>
        </authorList>
    </citation>
    <scope>NUCLEOTIDE SEQUENCE [LARGE SCALE GENOMIC DNA]</scope>
</reference>
<evidence type="ECO:0000313" key="4">
    <source>
        <dbReference type="Proteomes" id="UP000494206"/>
    </source>
</evidence>
<proteinExistence type="predicted"/>
<organism evidence="3 4">
    <name type="scientific">Caenorhabditis bovis</name>
    <dbReference type="NCBI Taxonomy" id="2654633"/>
    <lineage>
        <taxon>Eukaryota</taxon>
        <taxon>Metazoa</taxon>
        <taxon>Ecdysozoa</taxon>
        <taxon>Nematoda</taxon>
        <taxon>Chromadorea</taxon>
        <taxon>Rhabditida</taxon>
        <taxon>Rhabditina</taxon>
        <taxon>Rhabditomorpha</taxon>
        <taxon>Rhabditoidea</taxon>
        <taxon>Rhabditidae</taxon>
        <taxon>Peloderinae</taxon>
        <taxon>Caenorhabditis</taxon>
    </lineage>
</organism>
<dbReference type="EMBL" id="CADEPM010000001">
    <property type="protein sequence ID" value="CAB3398259.1"/>
    <property type="molecule type" value="Genomic_DNA"/>
</dbReference>
<evidence type="ECO:0000256" key="2">
    <source>
        <dbReference type="SAM" id="MobiDB-lite"/>
    </source>
</evidence>
<accession>A0A8S1EFG2</accession>
<evidence type="ECO:0000256" key="1">
    <source>
        <dbReference type="SAM" id="Coils"/>
    </source>
</evidence>
<sequence>MTDSEDIRKSLEEALDRHENQIEILRKDLTVREEKLELKIELENTMKRIGAIREEMVQKQENVTKAIIAVFRDHPEKLNFSVYSAAAVNMFDTAIMRINELEMSMRDICCRTLMFIDAANPRIPPNFHEREQEIERALEAVRFETFFGQRLFQFSDAIERRDDGGGGAEKEDVEESEEDEEEK</sequence>
<dbReference type="AlphaFoldDB" id="A0A8S1EFG2"/>
<feature type="coiled-coil region" evidence="1">
    <location>
        <begin position="1"/>
        <end position="62"/>
    </location>
</feature>
<feature type="compositionally biased region" description="Basic and acidic residues" evidence="2">
    <location>
        <begin position="158"/>
        <end position="170"/>
    </location>
</feature>
<keyword evidence="1" id="KW-0175">Coiled coil</keyword>